<organism evidence="2 3">
    <name type="scientific">Marinoscillum luteum</name>
    <dbReference type="NCBI Taxonomy" id="861051"/>
    <lineage>
        <taxon>Bacteria</taxon>
        <taxon>Pseudomonadati</taxon>
        <taxon>Bacteroidota</taxon>
        <taxon>Cytophagia</taxon>
        <taxon>Cytophagales</taxon>
        <taxon>Reichenbachiellaceae</taxon>
        <taxon>Marinoscillum</taxon>
    </lineage>
</organism>
<comment type="caution">
    <text evidence="2">The sequence shown here is derived from an EMBL/GenBank/DDBJ whole genome shotgun (WGS) entry which is preliminary data.</text>
</comment>
<dbReference type="RefSeq" id="WP_159583995.1">
    <property type="nucleotide sequence ID" value="NZ_JBIPKE010000018.1"/>
</dbReference>
<proteinExistence type="predicted"/>
<protein>
    <submittedName>
        <fullName evidence="2">GDSL-type esterase/lipase family protein</fullName>
    </submittedName>
</protein>
<name>A0ABW7NAR2_9BACT</name>
<feature type="domain" description="SGNH hydrolase-type esterase" evidence="1">
    <location>
        <begin position="45"/>
        <end position="191"/>
    </location>
</feature>
<evidence type="ECO:0000313" key="2">
    <source>
        <dbReference type="EMBL" id="MFH6984707.1"/>
    </source>
</evidence>
<sequence length="202" mass="23978">MDEHIMDFEFEEEIEALEQKILDHPNKKDLVVFYGSSSIRLWENLENDLTPLNILNLGFGGSSFSWCIYYFERLFANIEPSHMVIYVGDNDLANGIKPEKVLKKFRMLVKMVRLTFPRMPLDFITIKPSPIRTYLLPEIQLTNKLIRKELMGLDKARLINVFDSMLNERNVARPELYLEDQLHMNEKGYKIWRGVVRRYFEI</sequence>
<dbReference type="InterPro" id="IPR013830">
    <property type="entry name" value="SGNH_hydro"/>
</dbReference>
<reference evidence="2 3" key="1">
    <citation type="journal article" date="2013" name="Int. J. Syst. Evol. Microbiol.">
        <title>Marinoscillum luteum sp. nov., isolated from marine sediment.</title>
        <authorList>
            <person name="Cha I.T."/>
            <person name="Park S.J."/>
            <person name="Kim S.J."/>
            <person name="Kim J.G."/>
            <person name="Jung M.Y."/>
            <person name="Shin K.S."/>
            <person name="Kwon K.K."/>
            <person name="Yang S.H."/>
            <person name="Seo Y.S."/>
            <person name="Rhee S.K."/>
        </authorList>
    </citation>
    <scope>NUCLEOTIDE SEQUENCE [LARGE SCALE GENOMIC DNA]</scope>
    <source>
        <strain evidence="2 3">KCTC 23939</strain>
    </source>
</reference>
<gene>
    <name evidence="2" type="ORF">ACHKAR_14725</name>
</gene>
<keyword evidence="3" id="KW-1185">Reference proteome</keyword>
<accession>A0ABW7NAR2</accession>
<dbReference type="Gene3D" id="3.40.50.1110">
    <property type="entry name" value="SGNH hydrolase"/>
    <property type="match status" value="1"/>
</dbReference>
<evidence type="ECO:0000259" key="1">
    <source>
        <dbReference type="Pfam" id="PF13472"/>
    </source>
</evidence>
<dbReference type="SUPFAM" id="SSF52266">
    <property type="entry name" value="SGNH hydrolase"/>
    <property type="match status" value="1"/>
</dbReference>
<dbReference type="Pfam" id="PF13472">
    <property type="entry name" value="Lipase_GDSL_2"/>
    <property type="match status" value="1"/>
</dbReference>
<dbReference type="Proteomes" id="UP001610063">
    <property type="component" value="Unassembled WGS sequence"/>
</dbReference>
<dbReference type="EMBL" id="JBIPKE010000018">
    <property type="protein sequence ID" value="MFH6984707.1"/>
    <property type="molecule type" value="Genomic_DNA"/>
</dbReference>
<dbReference type="InterPro" id="IPR036514">
    <property type="entry name" value="SGNH_hydro_sf"/>
</dbReference>
<evidence type="ECO:0000313" key="3">
    <source>
        <dbReference type="Proteomes" id="UP001610063"/>
    </source>
</evidence>